<dbReference type="PANTHER" id="PTHR35848:SF6">
    <property type="entry name" value="CUPIN TYPE-2 DOMAIN-CONTAINING PROTEIN"/>
    <property type="match status" value="1"/>
</dbReference>
<evidence type="ECO:0000313" key="3">
    <source>
        <dbReference type="EMBL" id="SDE49957.1"/>
    </source>
</evidence>
<dbReference type="AlphaFoldDB" id="A0A1G7DEK2"/>
<dbReference type="Proteomes" id="UP000198748">
    <property type="component" value="Unassembled WGS sequence"/>
</dbReference>
<dbReference type="Gene3D" id="2.60.120.10">
    <property type="entry name" value="Jelly Rolls"/>
    <property type="match status" value="1"/>
</dbReference>
<proteinExistence type="predicted"/>
<dbReference type="InterPro" id="IPR014710">
    <property type="entry name" value="RmlC-like_jellyroll"/>
</dbReference>
<organism evidence="3 4">
    <name type="scientific">Dyadobacter soli</name>
    <dbReference type="NCBI Taxonomy" id="659014"/>
    <lineage>
        <taxon>Bacteria</taxon>
        <taxon>Pseudomonadati</taxon>
        <taxon>Bacteroidota</taxon>
        <taxon>Cytophagia</taxon>
        <taxon>Cytophagales</taxon>
        <taxon>Spirosomataceae</taxon>
        <taxon>Dyadobacter</taxon>
    </lineage>
</organism>
<dbReference type="CDD" id="cd02209">
    <property type="entry name" value="cupin_XRE_C"/>
    <property type="match status" value="1"/>
</dbReference>
<evidence type="ECO:0000313" key="4">
    <source>
        <dbReference type="Proteomes" id="UP000198748"/>
    </source>
</evidence>
<evidence type="ECO:0000256" key="1">
    <source>
        <dbReference type="ARBA" id="ARBA00022723"/>
    </source>
</evidence>
<dbReference type="STRING" id="659014.SAMN04487996_105212"/>
<keyword evidence="4" id="KW-1185">Reference proteome</keyword>
<gene>
    <name evidence="3" type="ORF">SAMN04487996_105212</name>
</gene>
<accession>A0A1G7DEK2</accession>
<dbReference type="EMBL" id="FNAN01000005">
    <property type="protein sequence ID" value="SDE49957.1"/>
    <property type="molecule type" value="Genomic_DNA"/>
</dbReference>
<feature type="domain" description="Cupin type-2" evidence="2">
    <location>
        <begin position="69"/>
        <end position="137"/>
    </location>
</feature>
<dbReference type="RefSeq" id="WP_090148750.1">
    <property type="nucleotide sequence ID" value="NZ_FNAN01000005.1"/>
</dbReference>
<dbReference type="SUPFAM" id="SSF51182">
    <property type="entry name" value="RmlC-like cupins"/>
    <property type="match status" value="1"/>
</dbReference>
<name>A0A1G7DEK2_9BACT</name>
<sequence>MKITKRDVIVASISVCSTLTCIIARPQGSILESSVFDWNNIAVKNTAIGSVRTFFRSQTATTDELECHVTTLNPGEASHAPHKHPEEEVIIIKEGTVEALVNGEKKKVGPGSVIFQASNQMHAVRNAGKTPATYHVISWHSPGTKDK</sequence>
<keyword evidence="1" id="KW-0479">Metal-binding</keyword>
<dbReference type="InterPro" id="IPR011051">
    <property type="entry name" value="RmlC_Cupin_sf"/>
</dbReference>
<protein>
    <submittedName>
        <fullName evidence="3">Cupin domain-containing protein</fullName>
    </submittedName>
</protein>
<dbReference type="PANTHER" id="PTHR35848">
    <property type="entry name" value="OXALATE-BINDING PROTEIN"/>
    <property type="match status" value="1"/>
</dbReference>
<dbReference type="InterPro" id="IPR013096">
    <property type="entry name" value="Cupin_2"/>
</dbReference>
<dbReference type="GO" id="GO:0046872">
    <property type="term" value="F:metal ion binding"/>
    <property type="evidence" value="ECO:0007669"/>
    <property type="project" value="UniProtKB-KW"/>
</dbReference>
<dbReference type="InterPro" id="IPR051610">
    <property type="entry name" value="GPI/OXD"/>
</dbReference>
<dbReference type="OrthoDB" id="1413132at2"/>
<evidence type="ECO:0000259" key="2">
    <source>
        <dbReference type="Pfam" id="PF07883"/>
    </source>
</evidence>
<dbReference type="Pfam" id="PF07883">
    <property type="entry name" value="Cupin_2"/>
    <property type="match status" value="1"/>
</dbReference>
<reference evidence="4" key="1">
    <citation type="submission" date="2016-10" db="EMBL/GenBank/DDBJ databases">
        <authorList>
            <person name="Varghese N."/>
            <person name="Submissions S."/>
        </authorList>
    </citation>
    <scope>NUCLEOTIDE SEQUENCE [LARGE SCALE GENOMIC DNA]</scope>
    <source>
        <strain evidence="4">DSM 25329</strain>
    </source>
</reference>